<comment type="cofactor">
    <cofactor evidence="16">
        <name>Zn(2+)</name>
        <dbReference type="ChEBI" id="CHEBI:29105"/>
    </cofactor>
    <text evidence="16">Binds 2 Zn(2+) ions per homotetramer.</text>
</comment>
<evidence type="ECO:0000313" key="20">
    <source>
        <dbReference type="Proteomes" id="UP000256899"/>
    </source>
</evidence>
<dbReference type="SMART" id="SM00316">
    <property type="entry name" value="S1"/>
    <property type="match status" value="1"/>
</dbReference>
<comment type="caution">
    <text evidence="19">The sequence shown here is derived from an EMBL/GenBank/DDBJ whole genome shotgun (WGS) entry which is preliminary data.</text>
</comment>
<evidence type="ECO:0000256" key="6">
    <source>
        <dbReference type="ARBA" id="ARBA00022694"/>
    </source>
</evidence>
<dbReference type="PROSITE" id="PS50126">
    <property type="entry name" value="S1"/>
    <property type="match status" value="1"/>
</dbReference>
<dbReference type="InterPro" id="IPR004659">
    <property type="entry name" value="RNase_E/G"/>
</dbReference>
<accession>A0A3E0TZ57</accession>
<feature type="compositionally biased region" description="Basic residues" evidence="17">
    <location>
        <begin position="787"/>
        <end position="804"/>
    </location>
</feature>
<keyword evidence="9 16" id="KW-0699">rRNA-binding</keyword>
<evidence type="ECO:0000256" key="2">
    <source>
        <dbReference type="ARBA" id="ARBA00022475"/>
    </source>
</evidence>
<feature type="region of interest" description="Required for zinc-mediated homotetramerization and catalytic activity" evidence="16">
    <location>
        <begin position="403"/>
        <end position="406"/>
    </location>
</feature>
<dbReference type="AlphaFoldDB" id="A0A3E0TZ57"/>
<protein>
    <recommendedName>
        <fullName evidence="16">Ribonuclease E</fullName>
        <shortName evidence="16">RNase E</shortName>
        <ecNumber evidence="16">3.1.26.12</ecNumber>
    </recommendedName>
</protein>
<dbReference type="EMBL" id="QUOT01000001">
    <property type="protein sequence ID" value="REL29744.1"/>
    <property type="molecule type" value="Genomic_DNA"/>
</dbReference>
<dbReference type="InterPro" id="IPR003029">
    <property type="entry name" value="S1_domain"/>
</dbReference>
<evidence type="ECO:0000256" key="9">
    <source>
        <dbReference type="ARBA" id="ARBA00022730"/>
    </source>
</evidence>
<feature type="compositionally biased region" description="Polar residues" evidence="17">
    <location>
        <begin position="756"/>
        <end position="771"/>
    </location>
</feature>
<keyword evidence="13 16" id="KW-0460">Magnesium</keyword>
<keyword evidence="11 16" id="KW-0378">Hydrolase</keyword>
<feature type="compositionally biased region" description="Basic and acidic residues" evidence="17">
    <location>
        <begin position="515"/>
        <end position="525"/>
    </location>
</feature>
<feature type="compositionally biased region" description="Basic residues" evidence="17">
    <location>
        <begin position="661"/>
        <end position="670"/>
    </location>
</feature>
<dbReference type="SUPFAM" id="SSF50249">
    <property type="entry name" value="Nucleic acid-binding proteins"/>
    <property type="match status" value="1"/>
</dbReference>
<feature type="compositionally biased region" description="Basic residues" evidence="17">
    <location>
        <begin position="738"/>
        <end position="748"/>
    </location>
</feature>
<dbReference type="GO" id="GO:0008033">
    <property type="term" value="P:tRNA processing"/>
    <property type="evidence" value="ECO:0007669"/>
    <property type="project" value="UniProtKB-UniRule"/>
</dbReference>
<dbReference type="GO" id="GO:0006402">
    <property type="term" value="P:mRNA catabolic process"/>
    <property type="evidence" value="ECO:0007669"/>
    <property type="project" value="UniProtKB-UniRule"/>
</dbReference>
<evidence type="ECO:0000256" key="12">
    <source>
        <dbReference type="ARBA" id="ARBA00022833"/>
    </source>
</evidence>
<feature type="region of interest" description="Disordered" evidence="17">
    <location>
        <begin position="938"/>
        <end position="984"/>
    </location>
</feature>
<feature type="compositionally biased region" description="Basic and acidic residues" evidence="17">
    <location>
        <begin position="710"/>
        <end position="723"/>
    </location>
</feature>
<feature type="compositionally biased region" description="Low complexity" evidence="17">
    <location>
        <begin position="532"/>
        <end position="552"/>
    </location>
</feature>
<comment type="function">
    <text evidence="16">Endoribonuclease that plays a central role in RNA processing and decay. Required for the maturation of 5S and 16S rRNAs and the majority of tRNAs. Also involved in the degradation of most mRNAs.</text>
</comment>
<feature type="compositionally biased region" description="Basic and acidic residues" evidence="17">
    <location>
        <begin position="616"/>
        <end position="634"/>
    </location>
</feature>
<evidence type="ECO:0000256" key="7">
    <source>
        <dbReference type="ARBA" id="ARBA00022722"/>
    </source>
</evidence>
<evidence type="ECO:0000256" key="3">
    <source>
        <dbReference type="ARBA" id="ARBA00022490"/>
    </source>
</evidence>
<keyword evidence="4 16" id="KW-0997">Cell inner membrane</keyword>
<evidence type="ECO:0000256" key="1">
    <source>
        <dbReference type="ARBA" id="ARBA00005663"/>
    </source>
</evidence>
<dbReference type="NCBIfam" id="NF008074">
    <property type="entry name" value="PRK10811.1"/>
    <property type="match status" value="1"/>
</dbReference>
<dbReference type="CDD" id="cd04453">
    <property type="entry name" value="S1_RNase_E"/>
    <property type="match status" value="1"/>
</dbReference>
<dbReference type="GO" id="GO:0008270">
    <property type="term" value="F:zinc ion binding"/>
    <property type="evidence" value="ECO:0007669"/>
    <property type="project" value="UniProtKB-UniRule"/>
</dbReference>
<comment type="cofactor">
    <cofactor evidence="16">
        <name>Mg(2+)</name>
        <dbReference type="ChEBI" id="CHEBI:18420"/>
    </cofactor>
    <text evidence="16">Binds 1 Mg(2+) ion per subunit.</text>
</comment>
<dbReference type="GO" id="GO:0008995">
    <property type="term" value="F:ribonuclease E activity"/>
    <property type="evidence" value="ECO:0007669"/>
    <property type="project" value="UniProtKB-EC"/>
</dbReference>
<dbReference type="NCBIfam" id="TIGR00757">
    <property type="entry name" value="RNaseEG"/>
    <property type="match status" value="1"/>
</dbReference>
<dbReference type="RefSeq" id="WP_116013746.1">
    <property type="nucleotide sequence ID" value="NZ_QUOT01000001.1"/>
</dbReference>
<dbReference type="Pfam" id="PF20833">
    <property type="entry name" value="RNase_E_G_Thio"/>
    <property type="match status" value="1"/>
</dbReference>
<organism evidence="19 20">
    <name type="scientific">Thalassotalea euphylliae</name>
    <dbReference type="NCBI Taxonomy" id="1655234"/>
    <lineage>
        <taxon>Bacteria</taxon>
        <taxon>Pseudomonadati</taxon>
        <taxon>Pseudomonadota</taxon>
        <taxon>Gammaproteobacteria</taxon>
        <taxon>Alteromonadales</taxon>
        <taxon>Colwelliaceae</taxon>
        <taxon>Thalassotalea</taxon>
    </lineage>
</organism>
<comment type="similarity">
    <text evidence="16">Belongs to the RNase E/G family. RNase E subfamily.</text>
</comment>
<evidence type="ECO:0000259" key="18">
    <source>
        <dbReference type="PROSITE" id="PS50126"/>
    </source>
</evidence>
<keyword evidence="10 16" id="KW-0255">Endonuclease</keyword>
<evidence type="ECO:0000256" key="10">
    <source>
        <dbReference type="ARBA" id="ARBA00022759"/>
    </source>
</evidence>
<evidence type="ECO:0000256" key="5">
    <source>
        <dbReference type="ARBA" id="ARBA00022552"/>
    </source>
</evidence>
<dbReference type="GO" id="GO:0006364">
    <property type="term" value="P:rRNA processing"/>
    <property type="evidence" value="ECO:0007669"/>
    <property type="project" value="UniProtKB-UniRule"/>
</dbReference>
<dbReference type="Pfam" id="PF00575">
    <property type="entry name" value="S1"/>
    <property type="match status" value="1"/>
</dbReference>
<comment type="similarity">
    <text evidence="1">Belongs to the RNase E/G family. RNase G subfamily.</text>
</comment>
<dbReference type="InterPro" id="IPR048583">
    <property type="entry name" value="RNase_E_G_thioredoxin-like"/>
</dbReference>
<keyword evidence="14 16" id="KW-0694">RNA-binding</keyword>
<keyword evidence="8 16" id="KW-0479">Metal-binding</keyword>
<dbReference type="Gene3D" id="2.40.50.140">
    <property type="entry name" value="Nucleic acid-binding proteins"/>
    <property type="match status" value="1"/>
</dbReference>
<comment type="catalytic activity">
    <reaction evidence="16">
        <text>Endonucleolytic cleavage of single-stranded RNA in A- and U-rich regions.</text>
        <dbReference type="EC" id="3.1.26.12"/>
    </reaction>
</comment>
<keyword evidence="7 16" id="KW-0540">Nuclease</keyword>
<feature type="compositionally biased region" description="Basic and acidic residues" evidence="17">
    <location>
        <begin position="671"/>
        <end position="698"/>
    </location>
</feature>
<evidence type="ECO:0000256" key="11">
    <source>
        <dbReference type="ARBA" id="ARBA00022801"/>
    </source>
</evidence>
<comment type="subcellular location">
    <subcellularLocation>
        <location evidence="16">Cytoplasm</location>
    </subcellularLocation>
    <subcellularLocation>
        <location evidence="16">Cell inner membrane</location>
        <topology evidence="16">Peripheral membrane protein</topology>
        <orientation evidence="16">Cytoplasmic side</orientation>
    </subcellularLocation>
</comment>
<dbReference type="GO" id="GO:0019843">
    <property type="term" value="F:rRNA binding"/>
    <property type="evidence" value="ECO:0007669"/>
    <property type="project" value="UniProtKB-KW"/>
</dbReference>
<dbReference type="InterPro" id="IPR012340">
    <property type="entry name" value="NA-bd_OB-fold"/>
</dbReference>
<sequence>MKRMLINATQSEELRVALVDGQRLYDLDIESPGHEQKKANIYKAKITRIEPSLEAAFVDYGAERHGFLPMKEIAREYFPEGYKFQGRPNIKDVLTEGQEVIVQVDKEERGQKGAALTTFISLAGSYLVLMPNNPRAGGISRRIEGDERTELKAALSKLDLPKGMGLIVRTAGVGKDYEELSWDLDILRHHWNTIEEAAASRPAPFLIHQESGLIQRAIRDYLRRDIGEVIVDRPKIFERVKQHIELVRPDFASKIKLYTNDVPLFTHYQIETQIESAFQREVRLPSGGSIVIDPTEAMISIDINSARATKGGDIEETAFNTNLEAAEEIARQLRLRDAGGLVVIDFIDMTPTRHQREVENRLRDAVQQDRARIQLGRISRFGLMEMSRQRLRPSIGETSQNVCPRCNGTGQVRGIESLALSILRLMEEEAIKENTAHVQAQVPVPVATYLLNEKRRSVMHIEKHHGVKVLIIPNPNMHTPQYEVLRVREDETIDEASYNVKTKPAEVEEAVMPKFNKEAAKKDEPVIQGMSAPKRAPAPAPANNKPQASNKPAEQKKGLLSSFVNWLGGLFAEEEEEQKEAPKAKPRGRRDDRGGRDNQRNRKGRNANQRRNNRQSAKDRDENKDVREAKDTRNNKPKKPRKPEQDKAAQKPKEEKVAERRQRRNNRKKVRVGDENTVQRETDVSAAKAEERNSDAKSSRPAKPKKAEHKKAEHKSVERKSADENTVSESAQHENKAKQQKPQRKRNKPHAEKTDNSASVEQLAETHTSEVPATESVDGDVKPERTRNRRSPRHLRSHGQRRRRSAEDTNAEKNAAGDNSAVAASDIANTEVNDAQTTSTQTDKVQVESIQQPVNEQAVAEITEDPVEARYPEVTQQTEAAIVAEPKAEVQQELPGLDSGLDSGLGNEQQAQAIAEQPTAADIEVKVPVVKDSVAEAVEEGTAAEAPANTNVEQEAPVAAKAKTAKPNKASQSFKGKASSPMAKPVTVDTVNSIPSAAMPIEQRLIVQKSEQQAIRALVVNTSQSGPAKP</sequence>
<comment type="subunit">
    <text evidence="16">Component of the RNA degradosome, which is a multiprotein complex involved in RNA processing and mRNA degradation. Within the RNA degradosome, RNase E assembles into a homotetramer formed by a dimer of dimers.</text>
</comment>
<dbReference type="HAMAP" id="MF_00970">
    <property type="entry name" value="RNase_E"/>
    <property type="match status" value="1"/>
</dbReference>
<feature type="compositionally biased region" description="Polar residues" evidence="17">
    <location>
        <begin position="827"/>
        <end position="855"/>
    </location>
</feature>
<dbReference type="InterPro" id="IPR019307">
    <property type="entry name" value="RNA-bd_AU-1/RNase_E/G"/>
</dbReference>
<dbReference type="InterPro" id="IPR028878">
    <property type="entry name" value="RNase_E"/>
</dbReference>
<keyword evidence="12 16" id="KW-0862">Zinc</keyword>
<proteinExistence type="inferred from homology"/>
<dbReference type="GO" id="GO:0005737">
    <property type="term" value="C:cytoplasm"/>
    <property type="evidence" value="ECO:0007669"/>
    <property type="project" value="UniProtKB-SubCell"/>
</dbReference>
<feature type="domain" description="S1 motif" evidence="18">
    <location>
        <begin position="39"/>
        <end position="119"/>
    </location>
</feature>
<dbReference type="Proteomes" id="UP000256899">
    <property type="component" value="Unassembled WGS sequence"/>
</dbReference>
<evidence type="ECO:0000256" key="14">
    <source>
        <dbReference type="ARBA" id="ARBA00022884"/>
    </source>
</evidence>
<evidence type="ECO:0000256" key="15">
    <source>
        <dbReference type="ARBA" id="ARBA00023136"/>
    </source>
</evidence>
<gene>
    <name evidence="16" type="primary">rne</name>
    <name evidence="19" type="ORF">DXX94_02920</name>
</gene>
<keyword evidence="16" id="KW-0820">tRNA-binding</keyword>
<dbReference type="GO" id="GO:0000287">
    <property type="term" value="F:magnesium ion binding"/>
    <property type="evidence" value="ECO:0007669"/>
    <property type="project" value="UniProtKB-UniRule"/>
</dbReference>
<dbReference type="FunFam" id="2.40.50.140:FF:000040">
    <property type="entry name" value="Ribonuclease E"/>
    <property type="match status" value="1"/>
</dbReference>
<keyword evidence="2 16" id="KW-1003">Cell membrane</keyword>
<keyword evidence="20" id="KW-1185">Reference proteome</keyword>
<feature type="binding site" evidence="16">
    <location>
        <position position="403"/>
    </location>
    <ligand>
        <name>Zn(2+)</name>
        <dbReference type="ChEBI" id="CHEBI:29105"/>
        <note>ligand shared between dimeric partners</note>
    </ligand>
</feature>
<feature type="compositionally biased region" description="Basic residues" evidence="17">
    <location>
        <begin position="700"/>
        <end position="709"/>
    </location>
</feature>
<feature type="compositionally biased region" description="Basic and acidic residues" evidence="17">
    <location>
        <begin position="579"/>
        <end position="600"/>
    </location>
</feature>
<keyword evidence="3 16" id="KW-0963">Cytoplasm</keyword>
<keyword evidence="5 16" id="KW-0698">rRNA processing</keyword>
<dbReference type="Gene3D" id="3.40.1260.20">
    <property type="entry name" value="Ribonuclease E, catalytic domain"/>
    <property type="match status" value="1"/>
</dbReference>
<feature type="compositionally biased region" description="Basic and acidic residues" evidence="17">
    <location>
        <begin position="642"/>
        <end position="660"/>
    </location>
</feature>
<keyword evidence="15 16" id="KW-0472">Membrane</keyword>
<dbReference type="GO" id="GO:0009898">
    <property type="term" value="C:cytoplasmic side of plasma membrane"/>
    <property type="evidence" value="ECO:0007669"/>
    <property type="project" value="UniProtKB-UniRule"/>
</dbReference>
<feature type="binding site" evidence="16">
    <location>
        <position position="345"/>
    </location>
    <ligand>
        <name>Mg(2+)</name>
        <dbReference type="ChEBI" id="CHEBI:18420"/>
        <note>catalytic</note>
    </ligand>
</feature>
<feature type="compositionally biased region" description="Low complexity" evidence="17">
    <location>
        <begin position="956"/>
        <end position="970"/>
    </location>
</feature>
<dbReference type="GO" id="GO:0000049">
    <property type="term" value="F:tRNA binding"/>
    <property type="evidence" value="ECO:0007669"/>
    <property type="project" value="UniProtKB-KW"/>
</dbReference>
<dbReference type="Pfam" id="PF10150">
    <property type="entry name" value="RNase_E_G"/>
    <property type="match status" value="1"/>
</dbReference>
<evidence type="ECO:0000256" key="8">
    <source>
        <dbReference type="ARBA" id="ARBA00022723"/>
    </source>
</evidence>
<feature type="region of interest" description="Disordered" evidence="17">
    <location>
        <begin position="574"/>
        <end position="857"/>
    </location>
</feature>
<feature type="binding site" evidence="16">
    <location>
        <position position="406"/>
    </location>
    <ligand>
        <name>Zn(2+)</name>
        <dbReference type="ChEBI" id="CHEBI:29105"/>
        <note>ligand shared between dimeric partners</note>
    </ligand>
</feature>
<name>A0A3E0TZ57_9GAMM</name>
<evidence type="ECO:0000256" key="13">
    <source>
        <dbReference type="ARBA" id="ARBA00022842"/>
    </source>
</evidence>
<keyword evidence="6 16" id="KW-0819">tRNA processing</keyword>
<evidence type="ECO:0000256" key="4">
    <source>
        <dbReference type="ARBA" id="ARBA00022519"/>
    </source>
</evidence>
<feature type="region of interest" description="Disordered" evidence="17">
    <location>
        <begin position="513"/>
        <end position="555"/>
    </location>
</feature>
<evidence type="ECO:0000256" key="16">
    <source>
        <dbReference type="HAMAP-Rule" id="MF_00970"/>
    </source>
</evidence>
<dbReference type="PANTHER" id="PTHR30001">
    <property type="entry name" value="RIBONUCLEASE"/>
    <property type="match status" value="1"/>
</dbReference>
<evidence type="ECO:0000256" key="17">
    <source>
        <dbReference type="SAM" id="MobiDB-lite"/>
    </source>
</evidence>
<dbReference type="PANTHER" id="PTHR30001:SF1">
    <property type="entry name" value="RIBONUCLEASE E_G-LIKE PROTEIN, CHLOROPLASTIC"/>
    <property type="match status" value="1"/>
</dbReference>
<reference evidence="20" key="1">
    <citation type="submission" date="2018-08" db="EMBL/GenBank/DDBJ databases">
        <title>Thalassotalea euphylliae genome.</title>
        <authorList>
            <person name="Summers S."/>
            <person name="Rice S.A."/>
            <person name="Freckelton M.L."/>
            <person name="Nedved B.T."/>
            <person name="Hadfield M.G."/>
        </authorList>
    </citation>
    <scope>NUCLEOTIDE SEQUENCE [LARGE SCALE GENOMIC DNA]</scope>
    <source>
        <strain evidence="20">H3</strain>
    </source>
</reference>
<feature type="binding site" evidence="16">
    <location>
        <position position="302"/>
    </location>
    <ligand>
        <name>Mg(2+)</name>
        <dbReference type="ChEBI" id="CHEBI:18420"/>
        <note>catalytic</note>
    </ligand>
</feature>
<dbReference type="EC" id="3.1.26.12" evidence="16"/>
<evidence type="ECO:0000313" key="19">
    <source>
        <dbReference type="EMBL" id="REL29744.1"/>
    </source>
</evidence>